<gene>
    <name evidence="1" type="ORF">L1049_009927</name>
</gene>
<dbReference type="EMBL" id="JBBPBK010000016">
    <property type="protein sequence ID" value="KAK9267499.1"/>
    <property type="molecule type" value="Genomic_DNA"/>
</dbReference>
<evidence type="ECO:0008006" key="3">
    <source>
        <dbReference type="Google" id="ProtNLM"/>
    </source>
</evidence>
<name>A0AAP0NAH3_LIQFO</name>
<protein>
    <recommendedName>
        <fullName evidence="3">DDE Tnp4 domain-containing protein</fullName>
    </recommendedName>
</protein>
<evidence type="ECO:0000313" key="2">
    <source>
        <dbReference type="Proteomes" id="UP001415857"/>
    </source>
</evidence>
<dbReference type="Proteomes" id="UP001415857">
    <property type="component" value="Unassembled WGS sequence"/>
</dbReference>
<sequence>MVACGFDMRFTFVWPGWEEKYYLVDAGYPNMKGFLAPYKGERYHLPHFRRGSQPRGTREIFNQAHSSLRSVIERTFGTEDILDMEFQRFDTNDDYSLDEMNIGDLDNHTGMDDSEMGDIRDRIATELASR</sequence>
<dbReference type="AlphaFoldDB" id="A0AAP0NAH3"/>
<proteinExistence type="predicted"/>
<reference evidence="1 2" key="1">
    <citation type="journal article" date="2024" name="Plant J.">
        <title>Genome sequences and population genomics reveal climatic adaptation and genomic divergence between two closely related sweetgum species.</title>
        <authorList>
            <person name="Xu W.Q."/>
            <person name="Ren C.Q."/>
            <person name="Zhang X.Y."/>
            <person name="Comes H.P."/>
            <person name="Liu X.H."/>
            <person name="Li Y.G."/>
            <person name="Kettle C.J."/>
            <person name="Jalonen R."/>
            <person name="Gaisberger H."/>
            <person name="Ma Y.Z."/>
            <person name="Qiu Y.X."/>
        </authorList>
    </citation>
    <scope>NUCLEOTIDE SEQUENCE [LARGE SCALE GENOMIC DNA]</scope>
    <source>
        <strain evidence="1">Hangzhou</strain>
    </source>
</reference>
<keyword evidence="2" id="KW-1185">Reference proteome</keyword>
<accession>A0AAP0NAH3</accession>
<organism evidence="1 2">
    <name type="scientific">Liquidambar formosana</name>
    <name type="common">Formosan gum</name>
    <dbReference type="NCBI Taxonomy" id="63359"/>
    <lineage>
        <taxon>Eukaryota</taxon>
        <taxon>Viridiplantae</taxon>
        <taxon>Streptophyta</taxon>
        <taxon>Embryophyta</taxon>
        <taxon>Tracheophyta</taxon>
        <taxon>Spermatophyta</taxon>
        <taxon>Magnoliopsida</taxon>
        <taxon>eudicotyledons</taxon>
        <taxon>Gunneridae</taxon>
        <taxon>Pentapetalae</taxon>
        <taxon>Saxifragales</taxon>
        <taxon>Altingiaceae</taxon>
        <taxon>Liquidambar</taxon>
    </lineage>
</organism>
<comment type="caution">
    <text evidence="1">The sequence shown here is derived from an EMBL/GenBank/DDBJ whole genome shotgun (WGS) entry which is preliminary data.</text>
</comment>
<evidence type="ECO:0000313" key="1">
    <source>
        <dbReference type="EMBL" id="KAK9267499.1"/>
    </source>
</evidence>